<keyword evidence="1" id="KW-0489">Methyltransferase</keyword>
<evidence type="ECO:0000313" key="1">
    <source>
        <dbReference type="EMBL" id="MBB6050720.1"/>
    </source>
</evidence>
<protein>
    <submittedName>
        <fullName evidence="1">SAM-dependent methyltransferase</fullName>
    </submittedName>
</protein>
<dbReference type="CDD" id="cd02440">
    <property type="entry name" value="AdoMet_MTases"/>
    <property type="match status" value="1"/>
</dbReference>
<dbReference type="GO" id="GO:0032259">
    <property type="term" value="P:methylation"/>
    <property type="evidence" value="ECO:0007669"/>
    <property type="project" value="UniProtKB-KW"/>
</dbReference>
<dbReference type="Proteomes" id="UP000520814">
    <property type="component" value="Unassembled WGS sequence"/>
</dbReference>
<dbReference type="AlphaFoldDB" id="A0A7W9SQ17"/>
<reference evidence="1 2" key="1">
    <citation type="submission" date="2020-08" db="EMBL/GenBank/DDBJ databases">
        <title>Genomic Encyclopedia of Type Strains, Phase IV (KMG-IV): sequencing the most valuable type-strain genomes for metagenomic binning, comparative biology and taxonomic classification.</title>
        <authorList>
            <person name="Goeker M."/>
        </authorList>
    </citation>
    <scope>NUCLEOTIDE SEQUENCE [LARGE SCALE GENOMIC DNA]</scope>
    <source>
        <strain evidence="1 2">DSM 23562</strain>
    </source>
</reference>
<accession>A0A7W9SQ17</accession>
<dbReference type="EMBL" id="JACHGW010000002">
    <property type="protein sequence ID" value="MBB6050720.1"/>
    <property type="molecule type" value="Genomic_DNA"/>
</dbReference>
<dbReference type="GO" id="GO:0008168">
    <property type="term" value="F:methyltransferase activity"/>
    <property type="evidence" value="ECO:0007669"/>
    <property type="project" value="UniProtKB-KW"/>
</dbReference>
<sequence length="214" mass="23403">MMLLDDNSLTRSSVVANSTMNRERGLLGANSYAKDLGFAPLVWLEGRRPARWLDLCCGSGRALIEAAGLCIGQGIEIVGVDLVGLFADGGDDFPHLRLIESPVGECALEGPFELITCVHGLHYLGDKLGTLAQYAALLSETGRLVGHLDLVNIQGVERRRLLALLRKHGWRYDTRRHLIEGTVQSQPLPLRYLGALDHDAPNFTGQPGVNSFYE</sequence>
<organism evidence="1 2">
    <name type="scientific">Armatimonas rosea</name>
    <dbReference type="NCBI Taxonomy" id="685828"/>
    <lineage>
        <taxon>Bacteria</taxon>
        <taxon>Bacillati</taxon>
        <taxon>Armatimonadota</taxon>
        <taxon>Armatimonadia</taxon>
        <taxon>Armatimonadales</taxon>
        <taxon>Armatimonadaceae</taxon>
        <taxon>Armatimonas</taxon>
    </lineage>
</organism>
<proteinExistence type="predicted"/>
<dbReference type="Gene3D" id="3.40.50.150">
    <property type="entry name" value="Vaccinia Virus protein VP39"/>
    <property type="match status" value="1"/>
</dbReference>
<comment type="caution">
    <text evidence="1">The sequence shown here is derived from an EMBL/GenBank/DDBJ whole genome shotgun (WGS) entry which is preliminary data.</text>
</comment>
<gene>
    <name evidence="1" type="ORF">HNQ39_002511</name>
</gene>
<dbReference type="InterPro" id="IPR029063">
    <property type="entry name" value="SAM-dependent_MTases_sf"/>
</dbReference>
<keyword evidence="1" id="KW-0808">Transferase</keyword>
<keyword evidence="2" id="KW-1185">Reference proteome</keyword>
<dbReference type="SUPFAM" id="SSF53335">
    <property type="entry name" value="S-adenosyl-L-methionine-dependent methyltransferases"/>
    <property type="match status" value="1"/>
</dbReference>
<name>A0A7W9SQ17_ARMRO</name>
<evidence type="ECO:0000313" key="2">
    <source>
        <dbReference type="Proteomes" id="UP000520814"/>
    </source>
</evidence>
<dbReference type="Pfam" id="PF13489">
    <property type="entry name" value="Methyltransf_23"/>
    <property type="match status" value="1"/>
</dbReference>